<evidence type="ECO:0000313" key="3">
    <source>
        <dbReference type="Proteomes" id="UP000318017"/>
    </source>
</evidence>
<dbReference type="KEGG" id="ahel:Q31a_16230"/>
<evidence type="ECO:0008006" key="4">
    <source>
        <dbReference type="Google" id="ProtNLM"/>
    </source>
</evidence>
<dbReference type="OrthoDB" id="260154at2"/>
<proteinExistence type="predicted"/>
<dbReference type="Proteomes" id="UP000318017">
    <property type="component" value="Chromosome"/>
</dbReference>
<evidence type="ECO:0000313" key="2">
    <source>
        <dbReference type="EMBL" id="QDV23325.1"/>
    </source>
</evidence>
<reference evidence="2 3" key="1">
    <citation type="submission" date="2019-02" db="EMBL/GenBank/DDBJ databases">
        <title>Deep-cultivation of Planctomycetes and their phenomic and genomic characterization uncovers novel biology.</title>
        <authorList>
            <person name="Wiegand S."/>
            <person name="Jogler M."/>
            <person name="Boedeker C."/>
            <person name="Pinto D."/>
            <person name="Vollmers J."/>
            <person name="Rivas-Marin E."/>
            <person name="Kohn T."/>
            <person name="Peeters S.H."/>
            <person name="Heuer A."/>
            <person name="Rast P."/>
            <person name="Oberbeckmann S."/>
            <person name="Bunk B."/>
            <person name="Jeske O."/>
            <person name="Meyerdierks A."/>
            <person name="Storesund J.E."/>
            <person name="Kallscheuer N."/>
            <person name="Luecker S."/>
            <person name="Lage O.M."/>
            <person name="Pohl T."/>
            <person name="Merkel B.J."/>
            <person name="Hornburger P."/>
            <person name="Mueller R.-W."/>
            <person name="Bruemmer F."/>
            <person name="Labrenz M."/>
            <person name="Spormann A.M."/>
            <person name="Op den Camp H."/>
            <person name="Overmann J."/>
            <person name="Amann R."/>
            <person name="Jetten M.S.M."/>
            <person name="Mascher T."/>
            <person name="Medema M.H."/>
            <person name="Devos D.P."/>
            <person name="Kaster A.-K."/>
            <person name="Ovreas L."/>
            <person name="Rohde M."/>
            <person name="Galperin M.Y."/>
            <person name="Jogler C."/>
        </authorList>
    </citation>
    <scope>NUCLEOTIDE SEQUENCE [LARGE SCALE GENOMIC DNA]</scope>
    <source>
        <strain evidence="2 3">Q31a</strain>
    </source>
</reference>
<accession>A0A518G425</accession>
<gene>
    <name evidence="2" type="ORF">Q31a_16230</name>
</gene>
<feature type="region of interest" description="Disordered" evidence="1">
    <location>
        <begin position="342"/>
        <end position="365"/>
    </location>
</feature>
<dbReference type="AlphaFoldDB" id="A0A518G425"/>
<organism evidence="2 3">
    <name type="scientific">Aureliella helgolandensis</name>
    <dbReference type="NCBI Taxonomy" id="2527968"/>
    <lineage>
        <taxon>Bacteria</taxon>
        <taxon>Pseudomonadati</taxon>
        <taxon>Planctomycetota</taxon>
        <taxon>Planctomycetia</taxon>
        <taxon>Pirellulales</taxon>
        <taxon>Pirellulaceae</taxon>
        <taxon>Aureliella</taxon>
    </lineage>
</organism>
<dbReference type="EMBL" id="CP036298">
    <property type="protein sequence ID" value="QDV23325.1"/>
    <property type="molecule type" value="Genomic_DNA"/>
</dbReference>
<feature type="region of interest" description="Disordered" evidence="1">
    <location>
        <begin position="378"/>
        <end position="475"/>
    </location>
</feature>
<evidence type="ECO:0000256" key="1">
    <source>
        <dbReference type="SAM" id="MobiDB-lite"/>
    </source>
</evidence>
<keyword evidence="3" id="KW-1185">Reference proteome</keyword>
<protein>
    <recommendedName>
        <fullName evidence="4">Peptidase MA-like domain-containing protein</fullName>
    </recommendedName>
</protein>
<dbReference type="RefSeq" id="WP_145076186.1">
    <property type="nucleotide sequence ID" value="NZ_CP036298.1"/>
</dbReference>
<name>A0A518G425_9BACT</name>
<sequence length="475" mass="52037">MEARICGRFAHGHILFLSLYLAVVGAGVSHAQFRPIREHVAQSENFIVFASSPEWAKQVGQVAEQHRRNLAIYWLGSELPTWSERCPIHVQAGPNLDAGGETRYTLMGGSAGAWMMTVTGTPERVLDSVLPHEITHTIFACHFAKLHKYMPRWADEGACTTVEHVSEKRKHEDFLQKFLRTGRGLAFNEMFRLKEYPQDILPLYAQGHSAVQFLLDQGGSRKFIAFVEMGMRTENWPAAINEHYAYESIGDFQTQWNHWLADGSPENLLAYAPVLRTSQPNVSLASTETSLLPGGGQLSDKTRFAIHNAQPAPVSLAQHASEEPVVSQSTREIVADPQSLAMDRPTARVPSVASTTARSAGTPELENVSWYERQFREVTGEEPPPYNGRPGNARPIGSTTVAANAAGAVSPSNPQAFQAAIGPSPLPRQSSARPMPAHSPGIQVLDWGNSAPVPGVQRAPMGQTTSPTRNAPLYR</sequence>